<dbReference type="GO" id="GO:0008444">
    <property type="term" value="F:CDP-diacylglycerol-glycerol-3-phosphate 3-phosphatidyltransferase activity"/>
    <property type="evidence" value="ECO:0007669"/>
    <property type="project" value="InterPro"/>
</dbReference>
<dbReference type="GO" id="GO:0005829">
    <property type="term" value="C:cytosol"/>
    <property type="evidence" value="ECO:0007669"/>
    <property type="project" value="TreeGrafter"/>
</dbReference>
<dbReference type="EMBL" id="JANJ01000009">
    <property type="protein sequence ID" value="EXI61300.1"/>
    <property type="molecule type" value="Genomic_DNA"/>
</dbReference>
<dbReference type="NCBIfam" id="NF006946">
    <property type="entry name" value="PRK09428.1"/>
    <property type="match status" value="1"/>
</dbReference>
<keyword evidence="5" id="KW-0443">Lipid metabolism</keyword>
<dbReference type="Pfam" id="PF13091">
    <property type="entry name" value="PLDc_2"/>
    <property type="match status" value="2"/>
</dbReference>
<keyword evidence="7" id="KW-1208">Phospholipid metabolism</keyword>
<dbReference type="RefSeq" id="WP_042804454.1">
    <property type="nucleotide sequence ID" value="NZ_AVSP01000018.1"/>
</dbReference>
<dbReference type="CDD" id="cd09134">
    <property type="entry name" value="PLDc_PSS_G_neg_1"/>
    <property type="match status" value="1"/>
</dbReference>
<evidence type="ECO:0000313" key="9">
    <source>
        <dbReference type="EMBL" id="EXI61300.1"/>
    </source>
</evidence>
<dbReference type="AlphaFoldDB" id="A0A011NA32"/>
<evidence type="ECO:0000256" key="7">
    <source>
        <dbReference type="ARBA" id="ARBA00023264"/>
    </source>
</evidence>
<evidence type="ECO:0000313" key="10">
    <source>
        <dbReference type="Proteomes" id="UP000054123"/>
    </source>
</evidence>
<dbReference type="STRING" id="1122190.GCA_000621105_01973"/>
<evidence type="ECO:0000256" key="3">
    <source>
        <dbReference type="ARBA" id="ARBA00022679"/>
    </source>
</evidence>
<comment type="caution">
    <text evidence="9">The sequence shown here is derived from an EMBL/GenBank/DDBJ whole genome shotgun (WGS) entry which is preliminary data.</text>
</comment>
<evidence type="ECO:0000256" key="6">
    <source>
        <dbReference type="ARBA" id="ARBA00023209"/>
    </source>
</evidence>
<reference evidence="9 10" key="1">
    <citation type="journal article" date="2014" name="Genome Announc.">
        <title>Genome Sequence of a Presumptive Mannheimia haemolytica Strain with an A1/A6-Cross-Reactive Serotype from a White-Tailed Deer (Odocoileus virginianus).</title>
        <authorList>
            <person name="Lawrence P.K."/>
            <person name="Bey R.F."/>
            <person name="Wiener B."/>
            <person name="Kittichotirat W."/>
            <person name="Bumgarner R.E."/>
        </authorList>
    </citation>
    <scope>NUCLEOTIDE SEQUENCE [LARGE SCALE GENOMIC DNA]</scope>
    <source>
        <strain evidence="9 10">PKL10</strain>
    </source>
</reference>
<feature type="domain" description="PLD phosphodiesterase" evidence="8">
    <location>
        <begin position="356"/>
        <end position="383"/>
    </location>
</feature>
<dbReference type="PROSITE" id="PS50035">
    <property type="entry name" value="PLD"/>
    <property type="match status" value="1"/>
</dbReference>
<dbReference type="PANTHER" id="PTHR12586">
    <property type="entry name" value="CDP-DIACYLGLYCEROL--SERINE O-PHOSPHATIDYLTRANSFERASE"/>
    <property type="match status" value="1"/>
</dbReference>
<evidence type="ECO:0000256" key="2">
    <source>
        <dbReference type="ARBA" id="ARBA00022516"/>
    </source>
</evidence>
<gene>
    <name evidence="9" type="primary">pssA</name>
    <name evidence="9" type="ORF">AK33_11170</name>
</gene>
<dbReference type="PATRIC" id="fig|1450449.3.peg.2226"/>
<dbReference type="Gene3D" id="3.30.870.10">
    <property type="entry name" value="Endonuclease Chain A"/>
    <property type="match status" value="2"/>
</dbReference>
<protein>
    <submittedName>
        <fullName evidence="9">Phosphatidylserine synthase</fullName>
        <ecNumber evidence="9">2.7.8.8</ecNumber>
    </submittedName>
</protein>
<dbReference type="Proteomes" id="UP000054123">
    <property type="component" value="Unassembled WGS sequence"/>
</dbReference>
<organism evidence="9 10">
    <name type="scientific">Mannheimia granulomatis</name>
    <dbReference type="NCBI Taxonomy" id="85402"/>
    <lineage>
        <taxon>Bacteria</taxon>
        <taxon>Pseudomonadati</taxon>
        <taxon>Pseudomonadota</taxon>
        <taxon>Gammaproteobacteria</taxon>
        <taxon>Pasteurellales</taxon>
        <taxon>Pasteurellaceae</taxon>
        <taxon>Mannheimia</taxon>
    </lineage>
</organism>
<evidence type="ECO:0000256" key="4">
    <source>
        <dbReference type="ARBA" id="ARBA00022737"/>
    </source>
</evidence>
<sequence>MLILNKQRKAQHLLDNLSYLPQQAEQISFLSSSEAFKQQILQRIQTAEKRIYLTALYFERDEAGQDVLAALYAAKQKNPNLEIKILVDWHRAQRGRIGEESSSSNADWYAQMKQQYALPPEQEIEFWGVPINGREVFGVLHLKGFVFDDAILYSGASINNVYLQQFDRYRYDRYHIIENQELADSWVAFIRQHILSHEAVTRLDAELRPKTVEIRSQIKAFRKQLSGERYEFDGIRHNGGLSVSPLVGLGRRHNQLNKVIEALFYQAEEKLTICTPYFNFPRSLRSRIEWLLTNGKSVEIIVGDKTANDFYTKPEEKFTMASALPYLYEKNLRAFAKRLDAYIQNKQLTIRLWKDGENSYHLKGVWVDNSYILLTGNNLNPRAWRLDAENAILISDPKAELSEKAQAELSQIRRHTTVLTHYSDLEVLADYPENVRKLLKKFGRVKLDKIVKMLL</sequence>
<name>A0A011NA32_9PAST</name>
<evidence type="ECO:0000259" key="8">
    <source>
        <dbReference type="PROSITE" id="PS50035"/>
    </source>
</evidence>
<keyword evidence="10" id="KW-1185">Reference proteome</keyword>
<comment type="similarity">
    <text evidence="1">Belongs to the CDP-alcohol phosphatidyltransferase class-II family.</text>
</comment>
<dbReference type="PIRSF" id="PIRSF000850">
    <property type="entry name" value="Phospholipase_D_PSS"/>
    <property type="match status" value="1"/>
</dbReference>
<dbReference type="SMART" id="SM00155">
    <property type="entry name" value="PLDc"/>
    <property type="match status" value="2"/>
</dbReference>
<dbReference type="GO" id="GO:0003882">
    <property type="term" value="F:CDP-diacylglycerol-serine O-phosphatidyltransferase activity"/>
    <property type="evidence" value="ECO:0007669"/>
    <property type="project" value="UniProtKB-EC"/>
</dbReference>
<keyword evidence="3 9" id="KW-0808">Transferase</keyword>
<dbReference type="SUPFAM" id="SSF56024">
    <property type="entry name" value="Phospholipase D/nuclease"/>
    <property type="match status" value="2"/>
</dbReference>
<evidence type="ECO:0000256" key="5">
    <source>
        <dbReference type="ARBA" id="ARBA00023098"/>
    </source>
</evidence>
<proteinExistence type="inferred from homology"/>
<dbReference type="CDD" id="cd09136">
    <property type="entry name" value="PLDc_PSS_G_neg_2"/>
    <property type="match status" value="1"/>
</dbReference>
<dbReference type="OrthoDB" id="8543662at2"/>
<dbReference type="GO" id="GO:0032049">
    <property type="term" value="P:cardiolipin biosynthetic process"/>
    <property type="evidence" value="ECO:0007669"/>
    <property type="project" value="InterPro"/>
</dbReference>
<keyword evidence="4" id="KW-0677">Repeat</keyword>
<accession>A0A011NA32</accession>
<dbReference type="InterPro" id="IPR001736">
    <property type="entry name" value="PLipase_D/transphosphatidylase"/>
</dbReference>
<dbReference type="InterPro" id="IPR016270">
    <property type="entry name" value="PGS1"/>
</dbReference>
<keyword evidence="6" id="KW-0594">Phospholipid biosynthesis</keyword>
<dbReference type="EC" id="2.7.8.8" evidence="9"/>
<dbReference type="InterPro" id="IPR025202">
    <property type="entry name" value="PLD-like_dom"/>
</dbReference>
<keyword evidence="2" id="KW-0444">Lipid biosynthesis</keyword>
<dbReference type="PANTHER" id="PTHR12586:SF1">
    <property type="entry name" value="CDP-DIACYLGLYCEROL--GLYCEROL-3-PHOSPHATE 3-PHOSPHATIDYLTRANSFERASE, MITOCHONDRIAL"/>
    <property type="match status" value="1"/>
</dbReference>
<evidence type="ECO:0000256" key="1">
    <source>
        <dbReference type="ARBA" id="ARBA00010682"/>
    </source>
</evidence>